<reference evidence="2 3" key="1">
    <citation type="journal article" date="2023" name="Nucleic Acids Res.">
        <title>The hologenome of Daphnia magna reveals possible DNA methylation and microbiome-mediated evolution of the host genome.</title>
        <authorList>
            <person name="Chaturvedi A."/>
            <person name="Li X."/>
            <person name="Dhandapani V."/>
            <person name="Marshall H."/>
            <person name="Kissane S."/>
            <person name="Cuenca-Cambronero M."/>
            <person name="Asole G."/>
            <person name="Calvet F."/>
            <person name="Ruiz-Romero M."/>
            <person name="Marangio P."/>
            <person name="Guigo R."/>
            <person name="Rago D."/>
            <person name="Mirbahai L."/>
            <person name="Eastwood N."/>
            <person name="Colbourne J.K."/>
            <person name="Zhou J."/>
            <person name="Mallon E."/>
            <person name="Orsini L."/>
        </authorList>
    </citation>
    <scope>NUCLEOTIDE SEQUENCE [LARGE SCALE GENOMIC DNA]</scope>
    <source>
        <strain evidence="2">LRV0_1</strain>
    </source>
</reference>
<proteinExistence type="predicted"/>
<keyword evidence="1" id="KW-0472">Membrane</keyword>
<name>A0ABR0ATA5_9CRUS</name>
<keyword evidence="3" id="KW-1185">Reference proteome</keyword>
<feature type="transmembrane region" description="Helical" evidence="1">
    <location>
        <begin position="20"/>
        <end position="43"/>
    </location>
</feature>
<keyword evidence="1" id="KW-0812">Transmembrane</keyword>
<protein>
    <submittedName>
        <fullName evidence="2">Uncharacterized protein</fullName>
    </submittedName>
</protein>
<organism evidence="2 3">
    <name type="scientific">Daphnia magna</name>
    <dbReference type="NCBI Taxonomy" id="35525"/>
    <lineage>
        <taxon>Eukaryota</taxon>
        <taxon>Metazoa</taxon>
        <taxon>Ecdysozoa</taxon>
        <taxon>Arthropoda</taxon>
        <taxon>Crustacea</taxon>
        <taxon>Branchiopoda</taxon>
        <taxon>Diplostraca</taxon>
        <taxon>Cladocera</taxon>
        <taxon>Anomopoda</taxon>
        <taxon>Daphniidae</taxon>
        <taxon>Daphnia</taxon>
    </lineage>
</organism>
<comment type="caution">
    <text evidence="2">The sequence shown here is derived from an EMBL/GenBank/DDBJ whole genome shotgun (WGS) entry which is preliminary data.</text>
</comment>
<dbReference type="Proteomes" id="UP001234178">
    <property type="component" value="Unassembled WGS sequence"/>
</dbReference>
<gene>
    <name evidence="2" type="ORF">OUZ56_017637</name>
</gene>
<sequence length="477" mass="54320">MSSPNTKTNLGNGRCKNQFLFSVFVVIGLILMAASGLVVYYVFCVPAQPFTDNAVMDNKVDVSVVCPPPVAPTNCPAPPDNLPLCNFAPTCPPIPAVPCASVPAQACRPCPTHPPCTAWNCQPVTCPTAAPNRVPNIIGNLSSYEMTNTKAIDLIRRYPPNSYERLQVAVQLMGFSIEWWVNTLTVRNCRFDKRRVCTFCKDRYRYLRCIVENELDSNRYTDRESGNANRIYMFHDRDGRDWFPPNFRHRVDHSTKNEAYTDKQDPNYDVTYGMETDTYEHFFKTQKALSFWIDRPGTPNRRHCTPCDGNDSMEHRYRYLVQIGEAIHSEQEEKVNNKLIDTSDRGRPSDVFEHNGCYSIAQGVDIKDYTIRNRLAFVFVDSLRCFTVKTGQVNGIVLLIMSSKTYQKIRKSSETSCVVRFPQMRKSHLCPSWSAAAAASYGETIFFTCSSLLAEEFRLLPEIRLLQGDEQQTIHKQ</sequence>
<evidence type="ECO:0000256" key="1">
    <source>
        <dbReference type="SAM" id="Phobius"/>
    </source>
</evidence>
<accession>A0ABR0ATA5</accession>
<keyword evidence="1" id="KW-1133">Transmembrane helix</keyword>
<dbReference type="EMBL" id="JAOYFB010000038">
    <property type="protein sequence ID" value="KAK4028357.1"/>
    <property type="molecule type" value="Genomic_DNA"/>
</dbReference>
<evidence type="ECO:0000313" key="3">
    <source>
        <dbReference type="Proteomes" id="UP001234178"/>
    </source>
</evidence>
<evidence type="ECO:0000313" key="2">
    <source>
        <dbReference type="EMBL" id="KAK4028357.1"/>
    </source>
</evidence>